<accession>A0A328AM96</accession>
<evidence type="ECO:0000313" key="3">
    <source>
        <dbReference type="Proteomes" id="UP000249254"/>
    </source>
</evidence>
<keyword evidence="1" id="KW-0812">Transmembrane</keyword>
<dbReference type="RefSeq" id="WP_111527759.1">
    <property type="nucleotide sequence ID" value="NZ_JBHRSG010000002.1"/>
</dbReference>
<evidence type="ECO:0000256" key="1">
    <source>
        <dbReference type="SAM" id="Phobius"/>
    </source>
</evidence>
<organism evidence="2 3">
    <name type="scientific">Phenylobacterium soli</name>
    <dbReference type="NCBI Taxonomy" id="2170551"/>
    <lineage>
        <taxon>Bacteria</taxon>
        <taxon>Pseudomonadati</taxon>
        <taxon>Pseudomonadota</taxon>
        <taxon>Alphaproteobacteria</taxon>
        <taxon>Caulobacterales</taxon>
        <taxon>Caulobacteraceae</taxon>
        <taxon>Phenylobacterium</taxon>
    </lineage>
</organism>
<feature type="transmembrane region" description="Helical" evidence="1">
    <location>
        <begin position="52"/>
        <end position="76"/>
    </location>
</feature>
<dbReference type="EMBL" id="QFYQ01000001">
    <property type="protein sequence ID" value="RAK54008.1"/>
    <property type="molecule type" value="Genomic_DNA"/>
</dbReference>
<dbReference type="Proteomes" id="UP000249254">
    <property type="component" value="Unassembled WGS sequence"/>
</dbReference>
<sequence>MTRSASRITLSSGLTIAGAASFIGAAVSGEIAVVHMRWMAQTYGAICGSEGLPHCAACPTAVGLLMSGLALLAAAAGERRRLIGSRVSSRGR</sequence>
<protein>
    <submittedName>
        <fullName evidence="2">Uncharacterized protein</fullName>
    </submittedName>
</protein>
<keyword evidence="1" id="KW-1133">Transmembrane helix</keyword>
<keyword evidence="3" id="KW-1185">Reference proteome</keyword>
<comment type="caution">
    <text evidence="2">The sequence shown here is derived from an EMBL/GenBank/DDBJ whole genome shotgun (WGS) entry which is preliminary data.</text>
</comment>
<reference evidence="3" key="1">
    <citation type="submission" date="2018-05" db="EMBL/GenBank/DDBJ databases">
        <authorList>
            <person name="Li X."/>
        </authorList>
    </citation>
    <scope>NUCLEOTIDE SEQUENCE [LARGE SCALE GENOMIC DNA]</scope>
    <source>
        <strain evidence="3">LX32</strain>
    </source>
</reference>
<gene>
    <name evidence="2" type="ORF">DJ017_05460</name>
</gene>
<keyword evidence="1" id="KW-0472">Membrane</keyword>
<proteinExistence type="predicted"/>
<dbReference type="AlphaFoldDB" id="A0A328AM96"/>
<evidence type="ECO:0000313" key="2">
    <source>
        <dbReference type="EMBL" id="RAK54008.1"/>
    </source>
</evidence>
<name>A0A328AM96_9CAUL</name>